<reference evidence="1 2" key="1">
    <citation type="journal article" date="2019" name="Int. J. Syst. Evol. Microbiol.">
        <title>The Global Catalogue of Microorganisms (GCM) 10K type strain sequencing project: providing services to taxonomists for standard genome sequencing and annotation.</title>
        <authorList>
            <consortium name="The Broad Institute Genomics Platform"/>
            <consortium name="The Broad Institute Genome Sequencing Center for Infectious Disease"/>
            <person name="Wu L."/>
            <person name="Ma J."/>
        </authorList>
    </citation>
    <scope>NUCLEOTIDE SEQUENCE [LARGE SCALE GENOMIC DNA]</scope>
    <source>
        <strain evidence="1 2">CGMCC 1.12543</strain>
    </source>
</reference>
<dbReference type="AlphaFoldDB" id="A0ABD5RKQ4"/>
<dbReference type="EMBL" id="JBHSQH010000001">
    <property type="protein sequence ID" value="MFC5970966.1"/>
    <property type="molecule type" value="Genomic_DNA"/>
</dbReference>
<evidence type="ECO:0000313" key="1">
    <source>
        <dbReference type="EMBL" id="MFC5970966.1"/>
    </source>
</evidence>
<protein>
    <submittedName>
        <fullName evidence="1">Uncharacterized protein</fullName>
    </submittedName>
</protein>
<sequence>MNRVDGGANRDASTYDPVELQYTATVRDGSGLVIVDLNDLRAWIRSTTSADLSEML</sequence>
<organism evidence="1 2">
    <name type="scientific">Halomarina salina</name>
    <dbReference type="NCBI Taxonomy" id="1872699"/>
    <lineage>
        <taxon>Archaea</taxon>
        <taxon>Methanobacteriati</taxon>
        <taxon>Methanobacteriota</taxon>
        <taxon>Stenosarchaea group</taxon>
        <taxon>Halobacteria</taxon>
        <taxon>Halobacteriales</taxon>
        <taxon>Natronomonadaceae</taxon>
        <taxon>Halomarina</taxon>
    </lineage>
</organism>
<evidence type="ECO:0000313" key="2">
    <source>
        <dbReference type="Proteomes" id="UP001596099"/>
    </source>
</evidence>
<gene>
    <name evidence="1" type="ORF">ACFPYI_06430</name>
</gene>
<name>A0ABD5RKQ4_9EURY</name>
<comment type="caution">
    <text evidence="1">The sequence shown here is derived from an EMBL/GenBank/DDBJ whole genome shotgun (WGS) entry which is preliminary data.</text>
</comment>
<dbReference type="Proteomes" id="UP001596099">
    <property type="component" value="Unassembled WGS sequence"/>
</dbReference>
<dbReference type="RefSeq" id="WP_247413880.1">
    <property type="nucleotide sequence ID" value="NZ_JALLGW010000001.1"/>
</dbReference>
<proteinExistence type="predicted"/>
<accession>A0ABD5RKQ4</accession>
<keyword evidence="2" id="KW-1185">Reference proteome</keyword>